<dbReference type="KEGG" id="smx:SM11_pC1017"/>
<accession>F7XEW5</accession>
<geneLocation type="plasmid" evidence="1 2">
    <name>pSmeSM11c</name>
</geneLocation>
<organism evidence="1 2">
    <name type="scientific">Sinorhizobium meliloti (strain SM11)</name>
    <dbReference type="NCBI Taxonomy" id="707241"/>
    <lineage>
        <taxon>Bacteria</taxon>
        <taxon>Pseudomonadati</taxon>
        <taxon>Pseudomonadota</taxon>
        <taxon>Alphaproteobacteria</taxon>
        <taxon>Hyphomicrobiales</taxon>
        <taxon>Rhizobiaceae</taxon>
        <taxon>Sinorhizobium/Ensifer group</taxon>
        <taxon>Sinorhizobium</taxon>
    </lineage>
</organism>
<gene>
    <name evidence="1" type="ordered locus">SM11_pC1017</name>
</gene>
<dbReference type="HOGENOM" id="CLU_2737885_0_0_5"/>
<name>F7XEW5_SINMM</name>
<keyword evidence="1" id="KW-0614">Plasmid</keyword>
<dbReference type="Proteomes" id="UP000009045">
    <property type="component" value="Plasmid pSmeSM11c"/>
</dbReference>
<evidence type="ECO:0000313" key="2">
    <source>
        <dbReference type="Proteomes" id="UP000009045"/>
    </source>
</evidence>
<protein>
    <submittedName>
        <fullName evidence="1">Uncharacterized protein</fullName>
    </submittedName>
</protein>
<evidence type="ECO:0000313" key="1">
    <source>
        <dbReference type="EMBL" id="AEH82090.1"/>
    </source>
</evidence>
<reference evidence="1 2" key="1">
    <citation type="journal article" date="2011" name="J. Biotechnol.">
        <title>The complete genome sequence of the dominant Sinorhizobium meliloti field isolate SM11 extends the S. meliloti pan-genome.</title>
        <authorList>
            <person name="Schneiker-Bekel S."/>
            <person name="Wibberg D."/>
            <person name="Bekel T."/>
            <person name="Blom J."/>
            <person name="Linke B."/>
            <person name="Neuweger H."/>
            <person name="Stiens M."/>
            <person name="Vorholter F.J."/>
            <person name="Weidner S."/>
            <person name="Goesmann A."/>
            <person name="Puhler A."/>
            <person name="Schluter A."/>
        </authorList>
    </citation>
    <scope>NUCLEOTIDE SEQUENCE [LARGE SCALE GENOMIC DNA]</scope>
    <source>
        <strain evidence="1 2">SM11</strain>
        <plasmid evidence="2">pSmeSM11c</plasmid>
    </source>
</reference>
<sequence length="71" mass="7718">MPGGRIRKTAIPRGNLLIRLLPTCSACGRAVTCSGDKRPSQLLFLETNTHAATVFRNELNTSAFESNSDQL</sequence>
<dbReference type="EMBL" id="CP001831">
    <property type="protein sequence ID" value="AEH82090.1"/>
    <property type="molecule type" value="Genomic_DNA"/>
</dbReference>
<proteinExistence type="predicted"/>
<dbReference type="AlphaFoldDB" id="F7XEW5"/>